<dbReference type="GeneID" id="303296655"/>
<sequence length="294" mass="31947">MITAPSSFRRMPRWWHDEPGRAWLDRLPALVARRCEDWGLEVDGDPVHGSNALVVPVRQGTLGAALRLSPPGDDLALECAALRHWDGRGVVELLDSDEAAGVMLLERLDPSRSLSAQTPQRSAAVLGTLTRTLAVPAPGTVPSTGEIAADEARAATARWEALGEPVPRTLLEAGIAAAGRRAADDPGHGSVDGDLHDQQVLAGTRHRWTVVDPVLLRGDREYDVGRVLWSRLDELPADEDVRGALGAFVEAAQIPPGRARDWVLVRSLSYLLWGLEHGLTRDPPKCRRLLELFA</sequence>
<accession>A0ABW0FC31</accession>
<dbReference type="EMBL" id="JBHSLN010000014">
    <property type="protein sequence ID" value="MFC5296782.1"/>
    <property type="molecule type" value="Genomic_DNA"/>
</dbReference>
<proteinExistence type="predicted"/>
<dbReference type="InterPro" id="IPR006748">
    <property type="entry name" value="NH2Glyco/OHUrea_AB-resist_kin"/>
</dbReference>
<evidence type="ECO:0000313" key="2">
    <source>
        <dbReference type="Proteomes" id="UP001595937"/>
    </source>
</evidence>
<dbReference type="SUPFAM" id="SSF56112">
    <property type="entry name" value="Protein kinase-like (PK-like)"/>
    <property type="match status" value="1"/>
</dbReference>
<name>A0ABW0FC31_9MICO</name>
<keyword evidence="2" id="KW-1185">Reference proteome</keyword>
<comment type="caution">
    <text evidence="1">The sequence shown here is derived from an EMBL/GenBank/DDBJ whole genome shotgun (WGS) entry which is preliminary data.</text>
</comment>
<evidence type="ECO:0000313" key="1">
    <source>
        <dbReference type="EMBL" id="MFC5296782.1"/>
    </source>
</evidence>
<protein>
    <submittedName>
        <fullName evidence="1">Aminoglycoside phosphotransferase family protein</fullName>
    </submittedName>
</protein>
<reference evidence="2" key="1">
    <citation type="journal article" date="2019" name="Int. J. Syst. Evol. Microbiol.">
        <title>The Global Catalogue of Microorganisms (GCM) 10K type strain sequencing project: providing services to taxonomists for standard genome sequencing and annotation.</title>
        <authorList>
            <consortium name="The Broad Institute Genomics Platform"/>
            <consortium name="The Broad Institute Genome Sequencing Center for Infectious Disease"/>
            <person name="Wu L."/>
            <person name="Ma J."/>
        </authorList>
    </citation>
    <scope>NUCLEOTIDE SEQUENCE [LARGE SCALE GENOMIC DNA]</scope>
    <source>
        <strain evidence="2">CGMCC 1.16455</strain>
    </source>
</reference>
<dbReference type="RefSeq" id="WP_343923105.1">
    <property type="nucleotide sequence ID" value="NZ_BAAAIR010000031.1"/>
</dbReference>
<gene>
    <name evidence="1" type="ORF">ACFPK8_04605</name>
</gene>
<dbReference type="Pfam" id="PF04655">
    <property type="entry name" value="APH_6_hur"/>
    <property type="match status" value="1"/>
</dbReference>
<organism evidence="1 2">
    <name type="scientific">Brachybacterium tyrofermentans</name>
    <dbReference type="NCBI Taxonomy" id="47848"/>
    <lineage>
        <taxon>Bacteria</taxon>
        <taxon>Bacillati</taxon>
        <taxon>Actinomycetota</taxon>
        <taxon>Actinomycetes</taxon>
        <taxon>Micrococcales</taxon>
        <taxon>Dermabacteraceae</taxon>
        <taxon>Brachybacterium</taxon>
    </lineage>
</organism>
<dbReference type="InterPro" id="IPR011009">
    <property type="entry name" value="Kinase-like_dom_sf"/>
</dbReference>
<dbReference type="Proteomes" id="UP001595937">
    <property type="component" value="Unassembled WGS sequence"/>
</dbReference>